<proteinExistence type="predicted"/>
<evidence type="ECO:0000313" key="1">
    <source>
        <dbReference type="EnsemblMetazoa" id="PPA08358.1"/>
    </source>
</evidence>
<accession>A0A8R1U846</accession>
<name>A0A2A6C705_PRIPA</name>
<gene>
    <name evidence="1" type="primary">WBGene00097912</name>
</gene>
<dbReference type="Proteomes" id="UP000005239">
    <property type="component" value="Unassembled WGS sequence"/>
</dbReference>
<reference evidence="1" key="2">
    <citation type="submission" date="2022-06" db="UniProtKB">
        <authorList>
            <consortium name="EnsemblMetazoa"/>
        </authorList>
    </citation>
    <scope>IDENTIFICATION</scope>
    <source>
        <strain evidence="1">PS312</strain>
    </source>
</reference>
<evidence type="ECO:0000313" key="2">
    <source>
        <dbReference type="Proteomes" id="UP000005239"/>
    </source>
</evidence>
<sequence>MDFPGEKKESTPSLTALGDMDGREFKIVTEIFNREEETLRRKRDAHEAVTDARYLRAVNEANEAAAKDIEAGQAKMAATAAWDAAVAAGNIFGPQLRELVRRTRLKALWEQRRAEADNSCDHAAFLHRISTRTLNFTLKI</sequence>
<protein>
    <submittedName>
        <fullName evidence="1">Uncharacterized protein</fullName>
    </submittedName>
</protein>
<accession>A0A2A6C705</accession>
<organism evidence="1 2">
    <name type="scientific">Pristionchus pacificus</name>
    <name type="common">Parasitic nematode worm</name>
    <dbReference type="NCBI Taxonomy" id="54126"/>
    <lineage>
        <taxon>Eukaryota</taxon>
        <taxon>Metazoa</taxon>
        <taxon>Ecdysozoa</taxon>
        <taxon>Nematoda</taxon>
        <taxon>Chromadorea</taxon>
        <taxon>Rhabditida</taxon>
        <taxon>Rhabditina</taxon>
        <taxon>Diplogasteromorpha</taxon>
        <taxon>Diplogasteroidea</taxon>
        <taxon>Neodiplogasteridae</taxon>
        <taxon>Pristionchus</taxon>
    </lineage>
</organism>
<dbReference type="EnsemblMetazoa" id="PPA08358.1">
    <property type="protein sequence ID" value="PPA08358.1"/>
    <property type="gene ID" value="WBGene00097912"/>
</dbReference>
<dbReference type="AlphaFoldDB" id="A0A2A6C705"/>
<keyword evidence="2" id="KW-1185">Reference proteome</keyword>
<reference evidence="2" key="1">
    <citation type="journal article" date="2008" name="Nat. Genet.">
        <title>The Pristionchus pacificus genome provides a unique perspective on nematode lifestyle and parasitism.</title>
        <authorList>
            <person name="Dieterich C."/>
            <person name="Clifton S.W."/>
            <person name="Schuster L.N."/>
            <person name="Chinwalla A."/>
            <person name="Delehaunty K."/>
            <person name="Dinkelacker I."/>
            <person name="Fulton L."/>
            <person name="Fulton R."/>
            <person name="Godfrey J."/>
            <person name="Minx P."/>
            <person name="Mitreva M."/>
            <person name="Roeseler W."/>
            <person name="Tian H."/>
            <person name="Witte H."/>
            <person name="Yang S.P."/>
            <person name="Wilson R.K."/>
            <person name="Sommer R.J."/>
        </authorList>
    </citation>
    <scope>NUCLEOTIDE SEQUENCE [LARGE SCALE GENOMIC DNA]</scope>
    <source>
        <strain evidence="2">PS312</strain>
    </source>
</reference>